<dbReference type="EMBL" id="JAEPQZ010000005">
    <property type="protein sequence ID" value="KAG2180843.1"/>
    <property type="molecule type" value="Genomic_DNA"/>
</dbReference>
<dbReference type="GO" id="GO:0012505">
    <property type="term" value="C:endomembrane system"/>
    <property type="evidence" value="ECO:0007669"/>
    <property type="project" value="UniProtKB-SubCell"/>
</dbReference>
<dbReference type="OrthoDB" id="10021397at2759"/>
<feature type="compositionally biased region" description="Basic and acidic residues" evidence="6">
    <location>
        <begin position="576"/>
        <end position="588"/>
    </location>
</feature>
<dbReference type="AlphaFoldDB" id="A0A8H7PV80"/>
<dbReference type="PANTHER" id="PTHR23501:SF191">
    <property type="entry name" value="VACUOLAR BASIC AMINO ACID TRANSPORTER 4"/>
    <property type="match status" value="1"/>
</dbReference>
<dbReference type="GO" id="GO:0005886">
    <property type="term" value="C:plasma membrane"/>
    <property type="evidence" value="ECO:0007669"/>
    <property type="project" value="TreeGrafter"/>
</dbReference>
<name>A0A8H7PV80_MORIS</name>
<evidence type="ECO:0000256" key="4">
    <source>
        <dbReference type="ARBA" id="ARBA00022989"/>
    </source>
</evidence>
<dbReference type="InterPro" id="IPR011701">
    <property type="entry name" value="MFS"/>
</dbReference>
<feature type="transmembrane region" description="Helical" evidence="7">
    <location>
        <begin position="411"/>
        <end position="432"/>
    </location>
</feature>
<feature type="region of interest" description="Disordered" evidence="6">
    <location>
        <begin position="556"/>
        <end position="588"/>
    </location>
</feature>
<feature type="compositionally biased region" description="Basic and acidic residues" evidence="6">
    <location>
        <begin position="8"/>
        <end position="27"/>
    </location>
</feature>
<dbReference type="InterPro" id="IPR020846">
    <property type="entry name" value="MFS_dom"/>
</dbReference>
<evidence type="ECO:0000256" key="1">
    <source>
        <dbReference type="ARBA" id="ARBA00004127"/>
    </source>
</evidence>
<keyword evidence="5 7" id="KW-0472">Membrane</keyword>
<comment type="caution">
    <text evidence="9">The sequence shown here is derived from an EMBL/GenBank/DDBJ whole genome shotgun (WGS) entry which is preliminary data.</text>
</comment>
<protein>
    <recommendedName>
        <fullName evidence="8">Major facilitator superfamily (MFS) profile domain-containing protein</fullName>
    </recommendedName>
</protein>
<reference evidence="9" key="1">
    <citation type="submission" date="2020-12" db="EMBL/GenBank/DDBJ databases">
        <title>Metabolic potential, ecology and presence of endohyphal bacteria is reflected in genomic diversity of Mucoromycotina.</title>
        <authorList>
            <person name="Muszewska A."/>
            <person name="Okrasinska A."/>
            <person name="Steczkiewicz K."/>
            <person name="Drgas O."/>
            <person name="Orlowska M."/>
            <person name="Perlinska-Lenart U."/>
            <person name="Aleksandrzak-Piekarczyk T."/>
            <person name="Szatraj K."/>
            <person name="Zielenkiewicz U."/>
            <person name="Pilsyk S."/>
            <person name="Malc E."/>
            <person name="Mieczkowski P."/>
            <person name="Kruszewska J.S."/>
            <person name="Biernat P."/>
            <person name="Pawlowska J."/>
        </authorList>
    </citation>
    <scope>NUCLEOTIDE SEQUENCE</scope>
    <source>
        <strain evidence="9">WA0000067209</strain>
    </source>
</reference>
<dbReference type="PANTHER" id="PTHR23501">
    <property type="entry name" value="MAJOR FACILITATOR SUPERFAMILY"/>
    <property type="match status" value="1"/>
</dbReference>
<evidence type="ECO:0000256" key="6">
    <source>
        <dbReference type="SAM" id="MobiDB-lite"/>
    </source>
</evidence>
<feature type="transmembrane region" description="Helical" evidence="7">
    <location>
        <begin position="524"/>
        <end position="542"/>
    </location>
</feature>
<evidence type="ECO:0000313" key="10">
    <source>
        <dbReference type="Proteomes" id="UP000654370"/>
    </source>
</evidence>
<dbReference type="Gene3D" id="1.20.1250.20">
    <property type="entry name" value="MFS general substrate transporter like domains"/>
    <property type="match status" value="1"/>
</dbReference>
<keyword evidence="10" id="KW-1185">Reference proteome</keyword>
<dbReference type="PRINTS" id="PR01036">
    <property type="entry name" value="TCRTETB"/>
</dbReference>
<feature type="transmembrane region" description="Helical" evidence="7">
    <location>
        <begin position="283"/>
        <end position="300"/>
    </location>
</feature>
<sequence>MDNNQSDTLHDDVSEKHSIEEQEKSHDLQQINSKHGSMLPSEGTKKNLSTFTIYLGLCVAMFMASLNSTVIAPAMGKISAELSDLPDATWIATAYLVAFNATQPLYGKFSDIFGRKPVIQVGIVLFCIGSIVNACAKTMGTLIAGRTIQGLGGGGIISIVYIIIADIAPLHMRPRYQSLMMVVYGVASVFGPLVALSYRSLGGAFVDHVTWRWDFWLNVILSVVAFALITIFLHLPLETPSSLASKIKRIDWLGIALSILFVVLLLLALSWGGVKYAWGSPHVIGTFVGSGISLLLLGFVEGKVAKEPLIPLPVLFNPSVAIIYTFTFMVALGFIGAIYFGPVMFQAVYLADSTGSGVRLLPYMMCMIGASIGGGYLIPIVKRVKPFLVLGACFNVLGYGLFYSLNPQSNYSAQAGFLGFAGLGFGFTMQNTVVAVQNATEKKFMAVATSLNTFFMTLASTVGIAIYQTVMNVLLAKQLPSVDPAALQAAQAVNAIEDYTQIVNISTQYRSAIINLYNVCLHNVFLISIVTAAIALIVSLFINNARFGAPPAVKQVETETQQVEPQGEPQAEVVTDEEKGLESHEVEH</sequence>
<proteinExistence type="predicted"/>
<accession>A0A8H7PV80</accession>
<feature type="region of interest" description="Disordered" evidence="6">
    <location>
        <begin position="1"/>
        <end position="41"/>
    </location>
</feature>
<keyword evidence="2" id="KW-0813">Transport</keyword>
<keyword evidence="3 7" id="KW-0812">Transmembrane</keyword>
<feature type="transmembrane region" description="Helical" evidence="7">
    <location>
        <begin position="118"/>
        <end position="136"/>
    </location>
</feature>
<dbReference type="Proteomes" id="UP000654370">
    <property type="component" value="Unassembled WGS sequence"/>
</dbReference>
<dbReference type="SUPFAM" id="SSF103473">
    <property type="entry name" value="MFS general substrate transporter"/>
    <property type="match status" value="1"/>
</dbReference>
<feature type="transmembrane region" description="Helical" evidence="7">
    <location>
        <begin position="215"/>
        <end position="237"/>
    </location>
</feature>
<organism evidence="9 10">
    <name type="scientific">Mortierella isabellina</name>
    <name type="common">Filamentous fungus</name>
    <name type="synonym">Umbelopsis isabellina</name>
    <dbReference type="NCBI Taxonomy" id="91625"/>
    <lineage>
        <taxon>Eukaryota</taxon>
        <taxon>Fungi</taxon>
        <taxon>Fungi incertae sedis</taxon>
        <taxon>Mucoromycota</taxon>
        <taxon>Mucoromycotina</taxon>
        <taxon>Umbelopsidomycetes</taxon>
        <taxon>Umbelopsidales</taxon>
        <taxon>Umbelopsidaceae</taxon>
        <taxon>Umbelopsis</taxon>
    </lineage>
</organism>
<dbReference type="PROSITE" id="PS50850">
    <property type="entry name" value="MFS"/>
    <property type="match status" value="1"/>
</dbReference>
<feature type="domain" description="Major facilitator superfamily (MFS) profile" evidence="8">
    <location>
        <begin position="53"/>
        <end position="547"/>
    </location>
</feature>
<feature type="transmembrane region" description="Helical" evidence="7">
    <location>
        <begin position="142"/>
        <end position="164"/>
    </location>
</feature>
<keyword evidence="4 7" id="KW-1133">Transmembrane helix</keyword>
<feature type="transmembrane region" description="Helical" evidence="7">
    <location>
        <begin position="321"/>
        <end position="340"/>
    </location>
</feature>
<evidence type="ECO:0000256" key="3">
    <source>
        <dbReference type="ARBA" id="ARBA00022692"/>
    </source>
</evidence>
<feature type="transmembrane region" description="Helical" evidence="7">
    <location>
        <begin position="387"/>
        <end position="405"/>
    </location>
</feature>
<dbReference type="GO" id="GO:0022857">
    <property type="term" value="F:transmembrane transporter activity"/>
    <property type="evidence" value="ECO:0007669"/>
    <property type="project" value="InterPro"/>
</dbReference>
<dbReference type="InterPro" id="IPR036259">
    <property type="entry name" value="MFS_trans_sf"/>
</dbReference>
<dbReference type="CDD" id="cd17502">
    <property type="entry name" value="MFS_Azr1_MDR_like"/>
    <property type="match status" value="1"/>
</dbReference>
<evidence type="ECO:0000256" key="5">
    <source>
        <dbReference type="ARBA" id="ARBA00023136"/>
    </source>
</evidence>
<dbReference type="Pfam" id="PF07690">
    <property type="entry name" value="MFS_1"/>
    <property type="match status" value="1"/>
</dbReference>
<evidence type="ECO:0000256" key="7">
    <source>
        <dbReference type="SAM" id="Phobius"/>
    </source>
</evidence>
<feature type="transmembrane region" description="Helical" evidence="7">
    <location>
        <begin position="51"/>
        <end position="76"/>
    </location>
</feature>
<gene>
    <name evidence="9" type="ORF">INT43_008422</name>
</gene>
<feature type="transmembrane region" description="Helical" evidence="7">
    <location>
        <begin position="360"/>
        <end position="380"/>
    </location>
</feature>
<feature type="compositionally biased region" description="Low complexity" evidence="6">
    <location>
        <begin position="558"/>
        <end position="570"/>
    </location>
</feature>
<evidence type="ECO:0000256" key="2">
    <source>
        <dbReference type="ARBA" id="ARBA00022448"/>
    </source>
</evidence>
<feature type="transmembrane region" description="Helical" evidence="7">
    <location>
        <begin position="444"/>
        <end position="467"/>
    </location>
</feature>
<feature type="transmembrane region" description="Helical" evidence="7">
    <location>
        <begin position="176"/>
        <end position="195"/>
    </location>
</feature>
<evidence type="ECO:0000259" key="8">
    <source>
        <dbReference type="PROSITE" id="PS50850"/>
    </source>
</evidence>
<feature type="transmembrane region" description="Helical" evidence="7">
    <location>
        <begin position="249"/>
        <end position="271"/>
    </location>
</feature>
<evidence type="ECO:0000313" key="9">
    <source>
        <dbReference type="EMBL" id="KAG2180843.1"/>
    </source>
</evidence>
<comment type="subcellular location">
    <subcellularLocation>
        <location evidence="1">Endomembrane system</location>
        <topology evidence="1">Multi-pass membrane protein</topology>
    </subcellularLocation>
</comment>